<evidence type="ECO:0000313" key="1">
    <source>
        <dbReference type="EMBL" id="BDD02319.1"/>
    </source>
</evidence>
<sequence length="557" mass="63613">MNTNFIKFSLIFLFSIGINTIANSQDVMRKRPAGWENLVYGGRFQDRFLPLPDHGQLSSDTWGAQQVLPRHVENGIEDNEYSYWGGNIIKDNGKFQMFVCRWREDEPKGHLAWPKAEVVRAVADNPVGPYRVAQVIGHGHNPELHHLSDGGYFLYVNNFGAHDYYYSDHIDGPWIKKEFKFDARQRPITDHMANNTFTKRPDGSMLMVGRGGDIWISKTGESTYKMVSNGSVYPPYEGKYEDPVVWRTNVQYHLIVNDWLGRIAYYMRSKDGIKWVLDDGEAYMPGIAKQSNGKVEDWYKFERIKVLQDKYGRAYQANFAVCDTIKKQDRGSDNHSSKNISIPLTVGKLITIIGDQKIDDKTKEIKLLIKAENGFNPQTDINIKSLRFGAPQVIDYGGGCTVTKKERLGNDLLLTFKAKGNGFNTDNFAGKLLGSDKDGKLLYAFCRLPWVNYKEPYLSAKYPEISLIENSIKLDIDIENFGLVTSANAKILIEYQQDNQWKELTRSNLSKLKPFESKRVSMWGKKVEDRGKAIKVRVNIISQSETIEILQGKVVIR</sequence>
<dbReference type="Proteomes" id="UP001354989">
    <property type="component" value="Plasmid pPP8"/>
</dbReference>
<dbReference type="SUPFAM" id="SSF75005">
    <property type="entry name" value="Arabinanase/levansucrase/invertase"/>
    <property type="match status" value="2"/>
</dbReference>
<dbReference type="EMBL" id="AP025300">
    <property type="protein sequence ID" value="BDD02319.1"/>
    <property type="molecule type" value="Genomic_DNA"/>
</dbReference>
<protein>
    <submittedName>
        <fullName evidence="1">Uncharacterized protein</fullName>
    </submittedName>
</protein>
<organism evidence="1 2">
    <name type="scientific">Persicobacter psychrovividus</name>
    <dbReference type="NCBI Taxonomy" id="387638"/>
    <lineage>
        <taxon>Bacteria</taxon>
        <taxon>Pseudomonadati</taxon>
        <taxon>Bacteroidota</taxon>
        <taxon>Cytophagia</taxon>
        <taxon>Cytophagales</taxon>
        <taxon>Persicobacteraceae</taxon>
        <taxon>Persicobacter</taxon>
    </lineage>
</organism>
<accession>A0ABM7VMS4</accession>
<proteinExistence type="predicted"/>
<geneLocation type="plasmid" evidence="1 2">
    <name>pPP8</name>
</geneLocation>
<keyword evidence="1" id="KW-0614">Plasmid</keyword>
<name>A0ABM7VMS4_9BACT</name>
<reference evidence="1 2" key="1">
    <citation type="submission" date="2021-12" db="EMBL/GenBank/DDBJ databases">
        <title>Genome sequencing of bacteria with rrn-lacking chromosome and rrn-plasmid.</title>
        <authorList>
            <person name="Anda M."/>
            <person name="Iwasaki W."/>
        </authorList>
    </citation>
    <scope>NUCLEOTIDE SEQUENCE [LARGE SCALE GENOMIC DNA]</scope>
    <source>
        <strain evidence="1 2">NBRC 101262</strain>
        <plasmid evidence="1 2">pPP8</plasmid>
    </source>
</reference>
<dbReference type="Gene3D" id="2.115.10.20">
    <property type="entry name" value="Glycosyl hydrolase domain, family 43"/>
    <property type="match status" value="1"/>
</dbReference>
<gene>
    <name evidence="1" type="ORF">PEPS_45990</name>
</gene>
<dbReference type="InterPro" id="IPR023296">
    <property type="entry name" value="Glyco_hydro_beta-prop_sf"/>
</dbReference>
<dbReference type="CDD" id="cd08994">
    <property type="entry name" value="GH43_62_32_68_117_130-like"/>
    <property type="match status" value="1"/>
</dbReference>
<keyword evidence="2" id="KW-1185">Reference proteome</keyword>
<evidence type="ECO:0000313" key="2">
    <source>
        <dbReference type="Proteomes" id="UP001354989"/>
    </source>
</evidence>
<dbReference type="RefSeq" id="WP_338399478.1">
    <property type="nucleotide sequence ID" value="NZ_AP025300.1"/>
</dbReference>